<evidence type="ECO:0000313" key="8">
    <source>
        <dbReference type="Proteomes" id="UP000233350"/>
    </source>
</evidence>
<evidence type="ECO:0000256" key="6">
    <source>
        <dbReference type="SAM" id="Phobius"/>
    </source>
</evidence>
<proteinExistence type="predicted"/>
<feature type="transmembrane region" description="Helical" evidence="6">
    <location>
        <begin position="128"/>
        <end position="149"/>
    </location>
</feature>
<protein>
    <recommendedName>
        <fullName evidence="9">LysE family translocator</fullName>
    </recommendedName>
</protein>
<keyword evidence="5 6" id="KW-0472">Membrane</keyword>
<reference evidence="7 8" key="1">
    <citation type="submission" date="2016-07" db="EMBL/GenBank/DDBJ databases">
        <title>Detection of Helicobacter winghamensis from caecal content of red fox (Vulpes vulpes).</title>
        <authorList>
            <person name="Zanoni R.G."/>
            <person name="Florio D."/>
            <person name="Caffara M."/>
            <person name="Renzi M."/>
            <person name="Parisi A."/>
            <person name="Pasquali F."/>
            <person name="Manfreda G."/>
        </authorList>
    </citation>
    <scope>NUCLEOTIDE SEQUENCE [LARGE SCALE GENOMIC DNA]</scope>
    <source>
        <strain evidence="7 8">295_13</strain>
    </source>
</reference>
<dbReference type="PANTHER" id="PTHR30086:SF20">
    <property type="entry name" value="ARGININE EXPORTER PROTEIN ARGO-RELATED"/>
    <property type="match status" value="1"/>
</dbReference>
<feature type="transmembrane region" description="Helical" evidence="6">
    <location>
        <begin position="6"/>
        <end position="29"/>
    </location>
</feature>
<feature type="transmembrane region" description="Helical" evidence="6">
    <location>
        <begin position="155"/>
        <end position="178"/>
    </location>
</feature>
<keyword evidence="2" id="KW-1003">Cell membrane</keyword>
<feature type="transmembrane region" description="Helical" evidence="6">
    <location>
        <begin position="41"/>
        <end position="64"/>
    </location>
</feature>
<dbReference type="GO" id="GO:0015171">
    <property type="term" value="F:amino acid transmembrane transporter activity"/>
    <property type="evidence" value="ECO:0007669"/>
    <property type="project" value="TreeGrafter"/>
</dbReference>
<dbReference type="Proteomes" id="UP000233350">
    <property type="component" value="Unassembled WGS sequence"/>
</dbReference>
<evidence type="ECO:0000256" key="5">
    <source>
        <dbReference type="ARBA" id="ARBA00023136"/>
    </source>
</evidence>
<gene>
    <name evidence="7" type="ORF">BCM31_01570</name>
</gene>
<dbReference type="RefSeq" id="WP_006802431.1">
    <property type="nucleotide sequence ID" value="NZ_CABKOI010000020.1"/>
</dbReference>
<keyword evidence="8" id="KW-1185">Reference proteome</keyword>
<organism evidence="7 8">
    <name type="scientific">Helicobacter winghamensis</name>
    <dbReference type="NCBI Taxonomy" id="157268"/>
    <lineage>
        <taxon>Bacteria</taxon>
        <taxon>Pseudomonadati</taxon>
        <taxon>Campylobacterota</taxon>
        <taxon>Epsilonproteobacteria</taxon>
        <taxon>Campylobacterales</taxon>
        <taxon>Helicobacteraceae</taxon>
        <taxon>Helicobacter</taxon>
    </lineage>
</organism>
<evidence type="ECO:0000256" key="3">
    <source>
        <dbReference type="ARBA" id="ARBA00022692"/>
    </source>
</evidence>
<dbReference type="EMBL" id="MBPK01000011">
    <property type="protein sequence ID" value="PKT81899.1"/>
    <property type="molecule type" value="Genomic_DNA"/>
</dbReference>
<accession>A0A2N3PKF0</accession>
<dbReference type="STRING" id="556267.HWAG_00737"/>
<keyword evidence="4 6" id="KW-1133">Transmembrane helix</keyword>
<keyword evidence="3 6" id="KW-0812">Transmembrane</keyword>
<dbReference type="AlphaFoldDB" id="A0A2N3PKF0"/>
<name>A0A2N3PKF0_9HELI</name>
<feature type="transmembrane region" description="Helical" evidence="6">
    <location>
        <begin position="190"/>
        <end position="210"/>
    </location>
</feature>
<dbReference type="InterPro" id="IPR001123">
    <property type="entry name" value="LeuE-type"/>
</dbReference>
<comment type="caution">
    <text evidence="7">The sequence shown here is derived from an EMBL/GenBank/DDBJ whole genome shotgun (WGS) entry which is preliminary data.</text>
</comment>
<dbReference type="OrthoDB" id="5340182at2"/>
<comment type="subcellular location">
    <subcellularLocation>
        <location evidence="1">Cell membrane</location>
        <topology evidence="1">Multi-pass membrane protein</topology>
    </subcellularLocation>
</comment>
<evidence type="ECO:0008006" key="9">
    <source>
        <dbReference type="Google" id="ProtNLM"/>
    </source>
</evidence>
<dbReference type="PANTHER" id="PTHR30086">
    <property type="entry name" value="ARGININE EXPORTER PROTEIN ARGO"/>
    <property type="match status" value="1"/>
</dbReference>
<sequence length="216" mass="24258">MENTLIFELFTLFCVGFIGALTPGPDILFTLRNTLNYGAKAGFLGLFGIFLGWITFLSLVYFGLTHLLNGVLIQGILNAIGGIYLCYIAYLLLKSKPVKSNLMQDSKIPLAQPVQTIQSLYSLIFKGYLLNLSNPKAILFFGLIITPFTQYHLTLSLAILLLSLLSAFILAILLAVFFRKFVKDSLFDRIDKICGIIFLGFAFFLFLTSYRNFINF</sequence>
<evidence type="ECO:0000256" key="2">
    <source>
        <dbReference type="ARBA" id="ARBA00022475"/>
    </source>
</evidence>
<dbReference type="GeneID" id="97289977"/>
<dbReference type="GO" id="GO:0005886">
    <property type="term" value="C:plasma membrane"/>
    <property type="evidence" value="ECO:0007669"/>
    <property type="project" value="UniProtKB-SubCell"/>
</dbReference>
<evidence type="ECO:0000256" key="4">
    <source>
        <dbReference type="ARBA" id="ARBA00022989"/>
    </source>
</evidence>
<feature type="transmembrane region" description="Helical" evidence="6">
    <location>
        <begin position="70"/>
        <end position="93"/>
    </location>
</feature>
<dbReference type="Pfam" id="PF01810">
    <property type="entry name" value="LysE"/>
    <property type="match status" value="1"/>
</dbReference>
<evidence type="ECO:0000256" key="1">
    <source>
        <dbReference type="ARBA" id="ARBA00004651"/>
    </source>
</evidence>
<evidence type="ECO:0000313" key="7">
    <source>
        <dbReference type="EMBL" id="PKT81899.1"/>
    </source>
</evidence>